<dbReference type="RefSeq" id="WP_162614951.1">
    <property type="nucleotide sequence ID" value="NZ_CP147988.1"/>
</dbReference>
<proteinExistence type="predicted"/>
<evidence type="ECO:0000313" key="1">
    <source>
        <dbReference type="EMBL" id="WXK51794.1"/>
    </source>
</evidence>
<evidence type="ECO:0000313" key="2">
    <source>
        <dbReference type="Proteomes" id="UP001447857"/>
    </source>
</evidence>
<organism evidence="1 2">
    <name type="scientific">Flavobacterium ginsenosidimutans</name>
    <dbReference type="NCBI Taxonomy" id="687844"/>
    <lineage>
        <taxon>Bacteria</taxon>
        <taxon>Pseudomonadati</taxon>
        <taxon>Bacteroidota</taxon>
        <taxon>Flavobacteriia</taxon>
        <taxon>Flavobacteriales</taxon>
        <taxon>Flavobacteriaceae</taxon>
        <taxon>Flavobacterium</taxon>
    </lineage>
</organism>
<protein>
    <recommendedName>
        <fullName evidence="3">Bacteriocin</fullName>
    </recommendedName>
</protein>
<reference evidence="1 2" key="1">
    <citation type="submission" date="2024-02" db="EMBL/GenBank/DDBJ databases">
        <title>complete genome of Flavobacterium ginsenosidimutans Str. YTB16.</title>
        <authorList>
            <person name="Wang Q."/>
        </authorList>
    </citation>
    <scope>NUCLEOTIDE SEQUENCE [LARGE SCALE GENOMIC DNA]</scope>
    <source>
        <strain evidence="1 2">YTB16</strain>
    </source>
</reference>
<keyword evidence="2" id="KW-1185">Reference proteome</keyword>
<sequence length="50" mass="5682">MENITELTIEEAREISGGVTFAYRVGEFIRFSGHAYLSGISNAYDMVYSW</sequence>
<name>A0ABZ2QCM0_9FLAO</name>
<accession>A0ABZ2QCM0</accession>
<dbReference type="EMBL" id="CP147988">
    <property type="protein sequence ID" value="WXK51794.1"/>
    <property type="molecule type" value="Genomic_DNA"/>
</dbReference>
<dbReference type="Proteomes" id="UP001447857">
    <property type="component" value="Chromosome"/>
</dbReference>
<gene>
    <name evidence="1" type="ORF">V6624_09140</name>
</gene>
<evidence type="ECO:0008006" key="3">
    <source>
        <dbReference type="Google" id="ProtNLM"/>
    </source>
</evidence>